<name>A0A4U1CF51_9SPHI</name>
<dbReference type="GO" id="GO:0035999">
    <property type="term" value="P:tetrahydrofolate interconversion"/>
    <property type="evidence" value="ECO:0007669"/>
    <property type="project" value="UniProtKB-UniRule"/>
</dbReference>
<feature type="domain" description="Serine hydroxymethyltransferase-like" evidence="13">
    <location>
        <begin position="3"/>
        <end position="392"/>
    </location>
</feature>
<feature type="binding site" evidence="11">
    <location>
        <begin position="361"/>
        <end position="363"/>
    </location>
    <ligand>
        <name>(6S)-5,6,7,8-tetrahydrofolate</name>
        <dbReference type="ChEBI" id="CHEBI:57453"/>
    </ligand>
</feature>
<comment type="caution">
    <text evidence="14">The sequence shown here is derived from an EMBL/GenBank/DDBJ whole genome shotgun (WGS) entry which is preliminary data.</text>
</comment>
<dbReference type="InterPro" id="IPR001085">
    <property type="entry name" value="Ser_HO-MeTrfase"/>
</dbReference>
<evidence type="ECO:0000256" key="10">
    <source>
        <dbReference type="ARBA" id="ARBA00022898"/>
    </source>
</evidence>
<dbReference type="PIRSF" id="PIRSF000412">
    <property type="entry name" value="SHMT"/>
    <property type="match status" value="1"/>
</dbReference>
<evidence type="ECO:0000256" key="4">
    <source>
        <dbReference type="ARBA" id="ARBA00006376"/>
    </source>
</evidence>
<keyword evidence="6 11" id="KW-0963">Cytoplasm</keyword>
<proteinExistence type="inferred from homology"/>
<evidence type="ECO:0000256" key="6">
    <source>
        <dbReference type="ARBA" id="ARBA00022490"/>
    </source>
</evidence>
<comment type="cofactor">
    <cofactor evidence="2 11 12">
        <name>pyridoxal 5'-phosphate</name>
        <dbReference type="ChEBI" id="CHEBI:597326"/>
    </cofactor>
</comment>
<dbReference type="InterPro" id="IPR015424">
    <property type="entry name" value="PyrdxlP-dep_Trfase"/>
</dbReference>
<dbReference type="FunFam" id="3.90.1150.10:FF:000003">
    <property type="entry name" value="Serine hydroxymethyltransferase"/>
    <property type="match status" value="1"/>
</dbReference>
<comment type="catalytic activity">
    <reaction evidence="1 11">
        <text>(6R)-5,10-methylene-5,6,7,8-tetrahydrofolate + glycine + H2O = (6S)-5,6,7,8-tetrahydrofolate + L-serine</text>
        <dbReference type="Rhea" id="RHEA:15481"/>
        <dbReference type="ChEBI" id="CHEBI:15377"/>
        <dbReference type="ChEBI" id="CHEBI:15636"/>
        <dbReference type="ChEBI" id="CHEBI:33384"/>
        <dbReference type="ChEBI" id="CHEBI:57305"/>
        <dbReference type="ChEBI" id="CHEBI:57453"/>
        <dbReference type="EC" id="2.1.2.1"/>
    </reaction>
</comment>
<dbReference type="InterPro" id="IPR019798">
    <property type="entry name" value="Ser_HO-MeTrfase_PLP_BS"/>
</dbReference>
<evidence type="ECO:0000256" key="1">
    <source>
        <dbReference type="ARBA" id="ARBA00001528"/>
    </source>
</evidence>
<dbReference type="UniPathway" id="UPA00288">
    <property type="reaction ID" value="UER01023"/>
</dbReference>
<dbReference type="Pfam" id="PF00464">
    <property type="entry name" value="SHMT"/>
    <property type="match status" value="1"/>
</dbReference>
<evidence type="ECO:0000259" key="13">
    <source>
        <dbReference type="Pfam" id="PF00464"/>
    </source>
</evidence>
<sequence>MNRDTIIFDLINNELDRQEHGLELIASENFVSKQVMEAAGSVLTNKYAEGLPGKRYYGGCQVVDKIENLAIERAKKLFGAAWVNVQPHSGAQANAAVMLAVIQPGDKILGFDLSHGGHLTHGSPVNFSGKLYQPHFYGVKKEDGLIDYAKLEEVALAEKPKLIICGASAYSREWDYAFIRKVADKIGALVLADISHPAGFIAKGLLANPLPHCHIVTTTTHKTLRGPRGGMIMMGQDFENPWGLKTPKGEVKMMSALLDMAVFPGTQGGPLEHIIAAKAIAFGEALTDEYGDYIKQVGANAQAMAKAFVAKGYGIISGGTDNHLMLIDLRNKNITGKLAEAALEKADITVNKNMVPFDDKSPFVTSGMRVGTAAITSRGFKETEMQAIVDLIDEVLTNPEDTSNLESVKLKVQKMVSRFPLYK</sequence>
<comment type="function">
    <text evidence="11">Catalyzes the reversible interconversion of serine and glycine with tetrahydrofolate (THF) serving as the one-carbon carrier. This reaction serves as the major source of one-carbon groups required for the biosynthesis of purines, thymidylate, methionine, and other important biomolecules. Also exhibits THF-independent aldolase activity toward beta-hydroxyamino acids, producing glycine and aldehydes, via a retro-aldol mechanism.</text>
</comment>
<dbReference type="InterPro" id="IPR039429">
    <property type="entry name" value="SHMT-like_dom"/>
</dbReference>
<dbReference type="CDD" id="cd00378">
    <property type="entry name" value="SHMT"/>
    <property type="match status" value="1"/>
</dbReference>
<dbReference type="EMBL" id="SWBO01000001">
    <property type="protein sequence ID" value="TKC03510.1"/>
    <property type="molecule type" value="Genomic_DNA"/>
</dbReference>
<feature type="binding site" evidence="11">
    <location>
        <position position="113"/>
    </location>
    <ligand>
        <name>(6S)-5,6,7,8-tetrahydrofolate</name>
        <dbReference type="ChEBI" id="CHEBI:57453"/>
    </ligand>
</feature>
<evidence type="ECO:0000256" key="2">
    <source>
        <dbReference type="ARBA" id="ARBA00001933"/>
    </source>
</evidence>
<keyword evidence="15" id="KW-1185">Reference proteome</keyword>
<comment type="pathway">
    <text evidence="11">Amino-acid biosynthesis; glycine biosynthesis; glycine from L-serine: step 1/1.</text>
</comment>
<dbReference type="FunFam" id="3.40.640.10:FF:000001">
    <property type="entry name" value="Serine hydroxymethyltransferase"/>
    <property type="match status" value="1"/>
</dbReference>
<evidence type="ECO:0000313" key="14">
    <source>
        <dbReference type="EMBL" id="TKC03510.1"/>
    </source>
</evidence>
<dbReference type="GO" id="GO:0004372">
    <property type="term" value="F:glycine hydroxymethyltransferase activity"/>
    <property type="evidence" value="ECO:0007669"/>
    <property type="project" value="UniProtKB-UniRule"/>
</dbReference>
<dbReference type="SUPFAM" id="SSF53383">
    <property type="entry name" value="PLP-dependent transferases"/>
    <property type="match status" value="1"/>
</dbReference>
<dbReference type="OrthoDB" id="9803846at2"/>
<comment type="similarity">
    <text evidence="4 11">Belongs to the SHMT family.</text>
</comment>
<feature type="modified residue" description="N6-(pyridoxal phosphate)lysine" evidence="11 12">
    <location>
        <position position="222"/>
    </location>
</feature>
<dbReference type="Gene3D" id="3.90.1150.10">
    <property type="entry name" value="Aspartate Aminotransferase, domain 1"/>
    <property type="match status" value="1"/>
</dbReference>
<gene>
    <name evidence="11" type="primary">glyA</name>
    <name evidence="14" type="ORF">FA045_02775</name>
</gene>
<dbReference type="InterPro" id="IPR015421">
    <property type="entry name" value="PyrdxlP-dep_Trfase_major"/>
</dbReference>
<feature type="binding site" evidence="11">
    <location>
        <begin position="117"/>
        <end position="119"/>
    </location>
    <ligand>
        <name>(6S)-5,6,7,8-tetrahydrofolate</name>
        <dbReference type="ChEBI" id="CHEBI:57453"/>
    </ligand>
</feature>
<evidence type="ECO:0000256" key="5">
    <source>
        <dbReference type="ARBA" id="ARBA00011738"/>
    </source>
</evidence>
<evidence type="ECO:0000256" key="11">
    <source>
        <dbReference type="HAMAP-Rule" id="MF_00051"/>
    </source>
</evidence>
<organism evidence="14 15">
    <name type="scientific">Pedobacter cryotolerans</name>
    <dbReference type="NCBI Taxonomy" id="2571270"/>
    <lineage>
        <taxon>Bacteria</taxon>
        <taxon>Pseudomonadati</taxon>
        <taxon>Bacteroidota</taxon>
        <taxon>Sphingobacteriia</taxon>
        <taxon>Sphingobacteriales</taxon>
        <taxon>Sphingobacteriaceae</taxon>
        <taxon>Pedobacter</taxon>
    </lineage>
</organism>
<comment type="subcellular location">
    <subcellularLocation>
        <location evidence="3 11">Cytoplasm</location>
    </subcellularLocation>
</comment>
<feature type="site" description="Plays an important role in substrate specificity" evidence="11">
    <location>
        <position position="221"/>
    </location>
</feature>
<dbReference type="PANTHER" id="PTHR11680:SF35">
    <property type="entry name" value="SERINE HYDROXYMETHYLTRANSFERASE 1"/>
    <property type="match status" value="1"/>
</dbReference>
<keyword evidence="8 11" id="KW-0028">Amino-acid biosynthesis</keyword>
<dbReference type="GO" id="GO:0030170">
    <property type="term" value="F:pyridoxal phosphate binding"/>
    <property type="evidence" value="ECO:0007669"/>
    <property type="project" value="UniProtKB-UniRule"/>
</dbReference>
<evidence type="ECO:0000256" key="3">
    <source>
        <dbReference type="ARBA" id="ARBA00004496"/>
    </source>
</evidence>
<evidence type="ECO:0000256" key="12">
    <source>
        <dbReference type="PIRSR" id="PIRSR000412-50"/>
    </source>
</evidence>
<dbReference type="RefSeq" id="WP_136874201.1">
    <property type="nucleotide sequence ID" value="NZ_SWBO01000001.1"/>
</dbReference>
<protein>
    <recommendedName>
        <fullName evidence="11">Serine hydroxymethyltransferase</fullName>
        <shortName evidence="11">SHMT</shortName>
        <shortName evidence="11">Serine methylase</shortName>
        <ecNumber evidence="11">2.1.2.1</ecNumber>
    </recommendedName>
</protein>
<dbReference type="Gene3D" id="3.40.640.10">
    <property type="entry name" value="Type I PLP-dependent aspartate aminotransferase-like (Major domain)"/>
    <property type="match status" value="1"/>
</dbReference>
<dbReference type="NCBIfam" id="NF000586">
    <property type="entry name" value="PRK00011.1"/>
    <property type="match status" value="1"/>
</dbReference>
<dbReference type="GO" id="GO:0005829">
    <property type="term" value="C:cytosol"/>
    <property type="evidence" value="ECO:0007669"/>
    <property type="project" value="TreeGrafter"/>
</dbReference>
<evidence type="ECO:0000256" key="9">
    <source>
        <dbReference type="ARBA" id="ARBA00022679"/>
    </source>
</evidence>
<dbReference type="GO" id="GO:0008168">
    <property type="term" value="F:methyltransferase activity"/>
    <property type="evidence" value="ECO:0007669"/>
    <property type="project" value="UniProtKB-KW"/>
</dbReference>
<dbReference type="InterPro" id="IPR049943">
    <property type="entry name" value="Ser_HO-MeTrfase-like"/>
</dbReference>
<dbReference type="GO" id="GO:0019264">
    <property type="term" value="P:glycine biosynthetic process from serine"/>
    <property type="evidence" value="ECO:0007669"/>
    <property type="project" value="UniProtKB-UniRule"/>
</dbReference>
<comment type="caution">
    <text evidence="11">Lacks conserved residue(s) required for the propagation of feature annotation.</text>
</comment>
<accession>A0A4U1CF51</accession>
<dbReference type="UniPathway" id="UPA00193"/>
<dbReference type="InterPro" id="IPR015422">
    <property type="entry name" value="PyrdxlP-dep_Trfase_small"/>
</dbReference>
<dbReference type="PANTHER" id="PTHR11680">
    <property type="entry name" value="SERINE HYDROXYMETHYLTRANSFERASE"/>
    <property type="match status" value="1"/>
</dbReference>
<keyword evidence="7 11" id="KW-0554">One-carbon metabolism</keyword>
<keyword evidence="10 11" id="KW-0663">Pyridoxal phosphate</keyword>
<dbReference type="GO" id="GO:0032259">
    <property type="term" value="P:methylation"/>
    <property type="evidence" value="ECO:0007669"/>
    <property type="project" value="UniProtKB-KW"/>
</dbReference>
<evidence type="ECO:0000313" key="15">
    <source>
        <dbReference type="Proteomes" id="UP000310477"/>
    </source>
</evidence>
<dbReference type="Proteomes" id="UP000310477">
    <property type="component" value="Unassembled WGS sequence"/>
</dbReference>
<comment type="pathway">
    <text evidence="11">One-carbon metabolism; tetrahydrofolate interconversion.</text>
</comment>
<dbReference type="EC" id="2.1.2.1" evidence="11"/>
<dbReference type="AlphaFoldDB" id="A0A4U1CF51"/>
<evidence type="ECO:0000256" key="7">
    <source>
        <dbReference type="ARBA" id="ARBA00022563"/>
    </source>
</evidence>
<dbReference type="PROSITE" id="PS00096">
    <property type="entry name" value="SHMT"/>
    <property type="match status" value="1"/>
</dbReference>
<keyword evidence="9 11" id="KW-0808">Transferase</keyword>
<evidence type="ECO:0000256" key="8">
    <source>
        <dbReference type="ARBA" id="ARBA00022605"/>
    </source>
</evidence>
<dbReference type="HAMAP" id="MF_00051">
    <property type="entry name" value="SHMT"/>
    <property type="match status" value="1"/>
</dbReference>
<comment type="subunit">
    <text evidence="5 11">Homodimer.</text>
</comment>
<reference evidence="14 15" key="1">
    <citation type="submission" date="2019-04" db="EMBL/GenBank/DDBJ databases">
        <title>Pedobacter sp. AR-2-6 sp. nov., isolated from Arctic soil.</title>
        <authorList>
            <person name="Dahal R.H."/>
            <person name="Kim D.-U."/>
        </authorList>
    </citation>
    <scope>NUCLEOTIDE SEQUENCE [LARGE SCALE GENOMIC DNA]</scope>
    <source>
        <strain evidence="14 15">AR-2-6</strain>
    </source>
</reference>
<keyword evidence="14" id="KW-0489">Methyltransferase</keyword>